<evidence type="ECO:0000313" key="1">
    <source>
        <dbReference type="EMBL" id="GBL88963.1"/>
    </source>
</evidence>
<protein>
    <submittedName>
        <fullName evidence="1">Uncharacterized protein</fullName>
    </submittedName>
</protein>
<keyword evidence="2" id="KW-1185">Reference proteome</keyword>
<gene>
    <name evidence="1" type="ORF">AVEN_189228_1</name>
</gene>
<organism evidence="1 2">
    <name type="scientific">Araneus ventricosus</name>
    <name type="common">Orbweaver spider</name>
    <name type="synonym">Epeira ventricosa</name>
    <dbReference type="NCBI Taxonomy" id="182803"/>
    <lineage>
        <taxon>Eukaryota</taxon>
        <taxon>Metazoa</taxon>
        <taxon>Ecdysozoa</taxon>
        <taxon>Arthropoda</taxon>
        <taxon>Chelicerata</taxon>
        <taxon>Arachnida</taxon>
        <taxon>Araneae</taxon>
        <taxon>Araneomorphae</taxon>
        <taxon>Entelegynae</taxon>
        <taxon>Araneoidea</taxon>
        <taxon>Araneidae</taxon>
        <taxon>Araneus</taxon>
    </lineage>
</organism>
<evidence type="ECO:0000313" key="2">
    <source>
        <dbReference type="Proteomes" id="UP000499080"/>
    </source>
</evidence>
<accession>A0A4Y2BA86</accession>
<dbReference type="AlphaFoldDB" id="A0A4Y2BA86"/>
<sequence>MRKADRWVFVLEEEESQFSEDVALMMAKDKPSNFSGSTTVRQVATNFDCPVATVQKSFRIILRYYIYKISNVKAVGINSVYVCIETSFLLSLM</sequence>
<dbReference type="EMBL" id="BGPR01082874">
    <property type="protein sequence ID" value="GBL88963.1"/>
    <property type="molecule type" value="Genomic_DNA"/>
</dbReference>
<name>A0A4Y2BA86_ARAVE</name>
<reference evidence="1 2" key="1">
    <citation type="journal article" date="2019" name="Sci. Rep.">
        <title>Orb-weaving spider Araneus ventricosus genome elucidates the spidroin gene catalogue.</title>
        <authorList>
            <person name="Kono N."/>
            <person name="Nakamura H."/>
            <person name="Ohtoshi R."/>
            <person name="Moran D.A.P."/>
            <person name="Shinohara A."/>
            <person name="Yoshida Y."/>
            <person name="Fujiwara M."/>
            <person name="Mori M."/>
            <person name="Tomita M."/>
            <person name="Arakawa K."/>
        </authorList>
    </citation>
    <scope>NUCLEOTIDE SEQUENCE [LARGE SCALE GENOMIC DNA]</scope>
</reference>
<comment type="caution">
    <text evidence="1">The sequence shown here is derived from an EMBL/GenBank/DDBJ whole genome shotgun (WGS) entry which is preliminary data.</text>
</comment>
<proteinExistence type="predicted"/>
<dbReference type="Proteomes" id="UP000499080">
    <property type="component" value="Unassembled WGS sequence"/>
</dbReference>